<comment type="caution">
    <text evidence="8">The sequence shown here is derived from an EMBL/GenBank/DDBJ whole genome shotgun (WGS) entry which is preliminary data.</text>
</comment>
<dbReference type="Proteomes" id="UP000263094">
    <property type="component" value="Unassembled WGS sequence"/>
</dbReference>
<evidence type="ECO:0000259" key="7">
    <source>
        <dbReference type="SMART" id="SM00644"/>
    </source>
</evidence>
<dbReference type="Pfam" id="PF01510">
    <property type="entry name" value="Amidase_2"/>
    <property type="match status" value="1"/>
</dbReference>
<evidence type="ECO:0000256" key="4">
    <source>
        <dbReference type="ARBA" id="ARBA00023316"/>
    </source>
</evidence>
<dbReference type="InterPro" id="IPR002502">
    <property type="entry name" value="Amidase_domain"/>
</dbReference>
<keyword evidence="6" id="KW-0732">Signal</keyword>
<dbReference type="SUPFAM" id="SSF55846">
    <property type="entry name" value="N-acetylmuramoyl-L-alanine amidase-like"/>
    <property type="match status" value="1"/>
</dbReference>
<evidence type="ECO:0000256" key="2">
    <source>
        <dbReference type="ARBA" id="ARBA00011901"/>
    </source>
</evidence>
<reference evidence="8 9" key="1">
    <citation type="submission" date="2018-08" db="EMBL/GenBank/DDBJ databases">
        <title>Isolation, diversity and antifungal activity of Actinobacteria from wheat.</title>
        <authorList>
            <person name="Han C."/>
        </authorList>
    </citation>
    <scope>NUCLEOTIDE SEQUENCE [LARGE SCALE GENOMIC DNA]</scope>
    <source>
        <strain evidence="8 9">NEAU-YY421</strain>
    </source>
</reference>
<dbReference type="EMBL" id="QUAK01000149">
    <property type="protein sequence ID" value="RFU83958.1"/>
    <property type="molecule type" value="Genomic_DNA"/>
</dbReference>
<evidence type="ECO:0000256" key="6">
    <source>
        <dbReference type="SAM" id="SignalP"/>
    </source>
</evidence>
<keyword evidence="4" id="KW-0961">Cell wall biogenesis/degradation</keyword>
<dbReference type="RefSeq" id="WP_128558354.1">
    <property type="nucleotide sequence ID" value="NZ_QUAK01000149.1"/>
</dbReference>
<feature type="chain" id="PRO_5038333806" description="N-acetylmuramoyl-L-alanine amidase" evidence="6">
    <location>
        <begin position="34"/>
        <end position="199"/>
    </location>
</feature>
<dbReference type="GO" id="GO:0008745">
    <property type="term" value="F:N-acetylmuramoyl-L-alanine amidase activity"/>
    <property type="evidence" value="ECO:0007669"/>
    <property type="project" value="UniProtKB-EC"/>
</dbReference>
<evidence type="ECO:0000313" key="8">
    <source>
        <dbReference type="EMBL" id="RFU83958.1"/>
    </source>
</evidence>
<accession>A0A372LZ51</accession>
<evidence type="ECO:0000313" key="9">
    <source>
        <dbReference type="Proteomes" id="UP000263094"/>
    </source>
</evidence>
<dbReference type="PROSITE" id="PS51318">
    <property type="entry name" value="TAT"/>
    <property type="match status" value="1"/>
</dbReference>
<dbReference type="GO" id="GO:0009254">
    <property type="term" value="P:peptidoglycan turnover"/>
    <property type="evidence" value="ECO:0007669"/>
    <property type="project" value="TreeGrafter"/>
</dbReference>
<dbReference type="PANTHER" id="PTHR30417">
    <property type="entry name" value="N-ACETYLMURAMOYL-L-ALANINE AMIDASE AMID"/>
    <property type="match status" value="1"/>
</dbReference>
<gene>
    <name evidence="8" type="ORF">DY218_24875</name>
</gene>
<feature type="compositionally biased region" description="Polar residues" evidence="5">
    <location>
        <begin position="50"/>
        <end position="59"/>
    </location>
</feature>
<protein>
    <recommendedName>
        <fullName evidence="2">N-acetylmuramoyl-L-alanine amidase</fullName>
        <ecNumber evidence="2">3.5.1.28</ecNumber>
    </recommendedName>
</protein>
<dbReference type="SMART" id="SM00644">
    <property type="entry name" value="Ami_2"/>
    <property type="match status" value="1"/>
</dbReference>
<feature type="signal peptide" evidence="6">
    <location>
        <begin position="1"/>
        <end position="33"/>
    </location>
</feature>
<dbReference type="FunFam" id="3.40.80.10:FF:000006">
    <property type="entry name" value="N-acetylmuramoyl-L-alanine amidase"/>
    <property type="match status" value="1"/>
</dbReference>
<dbReference type="EC" id="3.5.1.28" evidence="2"/>
<comment type="catalytic activity">
    <reaction evidence="1">
        <text>Hydrolyzes the link between N-acetylmuramoyl residues and L-amino acid residues in certain cell-wall glycopeptides.</text>
        <dbReference type="EC" id="3.5.1.28"/>
    </reaction>
</comment>
<dbReference type="GO" id="GO:0009253">
    <property type="term" value="P:peptidoglycan catabolic process"/>
    <property type="evidence" value="ECO:0007669"/>
    <property type="project" value="InterPro"/>
</dbReference>
<evidence type="ECO:0000256" key="1">
    <source>
        <dbReference type="ARBA" id="ARBA00001561"/>
    </source>
</evidence>
<evidence type="ECO:0000256" key="5">
    <source>
        <dbReference type="SAM" id="MobiDB-lite"/>
    </source>
</evidence>
<dbReference type="OrthoDB" id="66275at2"/>
<dbReference type="InterPro" id="IPR006311">
    <property type="entry name" value="TAT_signal"/>
</dbReference>
<feature type="domain" description="N-acetylmuramoyl-L-alanine amidase" evidence="7">
    <location>
        <begin position="54"/>
        <end position="184"/>
    </location>
</feature>
<evidence type="ECO:0000256" key="3">
    <source>
        <dbReference type="ARBA" id="ARBA00022801"/>
    </source>
</evidence>
<name>A0A372LZ51_9ACTN</name>
<dbReference type="InterPro" id="IPR036505">
    <property type="entry name" value="Amidase/PGRP_sf"/>
</dbReference>
<feature type="region of interest" description="Disordered" evidence="5">
    <location>
        <begin position="34"/>
        <end position="59"/>
    </location>
</feature>
<proteinExistence type="predicted"/>
<organism evidence="8 9">
    <name type="scientific">Streptomyces triticagri</name>
    <dbReference type="NCBI Taxonomy" id="2293568"/>
    <lineage>
        <taxon>Bacteria</taxon>
        <taxon>Bacillati</taxon>
        <taxon>Actinomycetota</taxon>
        <taxon>Actinomycetes</taxon>
        <taxon>Kitasatosporales</taxon>
        <taxon>Streptomycetaceae</taxon>
        <taxon>Streptomyces</taxon>
    </lineage>
</organism>
<dbReference type="InterPro" id="IPR051206">
    <property type="entry name" value="NAMLAA_amidase_2"/>
</dbReference>
<dbReference type="CDD" id="cd06583">
    <property type="entry name" value="PGRP"/>
    <property type="match status" value="1"/>
</dbReference>
<sequence length="199" mass="22363">MDRARRMPSRRRILQGAALAVPAALVPATAATAARRRPRDYPDAEWIPASPSNYTSSDRPSAYPVDFVVVHVTQETYADTLAIFRNPDKQVSAHYLVRSKDGHVAQCVADRDIGWHAGNWDYNTRSIGIEHEGWVDQPEYFTDEMYASSAALTAHLCDTYGIPRNRDHIIGHNEVPGATHTDPGPHWDWARYMRLIKAA</sequence>
<dbReference type="GO" id="GO:0071555">
    <property type="term" value="P:cell wall organization"/>
    <property type="evidence" value="ECO:0007669"/>
    <property type="project" value="UniProtKB-KW"/>
</dbReference>
<dbReference type="Gene3D" id="3.40.80.10">
    <property type="entry name" value="Peptidoglycan recognition protein-like"/>
    <property type="match status" value="1"/>
</dbReference>
<keyword evidence="3" id="KW-0378">Hydrolase</keyword>
<keyword evidence="9" id="KW-1185">Reference proteome</keyword>
<dbReference type="PANTHER" id="PTHR30417:SF1">
    <property type="entry name" value="N-ACETYLMURAMOYL-L-ALANINE AMIDASE AMID"/>
    <property type="match status" value="1"/>
</dbReference>
<dbReference type="AlphaFoldDB" id="A0A372LZ51"/>